<comment type="caution">
    <text evidence="10">The sequence shown here is derived from an EMBL/GenBank/DDBJ whole genome shotgun (WGS) entry which is preliminary data.</text>
</comment>
<dbReference type="PANTHER" id="PTHR43302:SF5">
    <property type="entry name" value="TRANSPORTER ARSB-RELATED"/>
    <property type="match status" value="1"/>
</dbReference>
<feature type="transmembrane region" description="Helical" evidence="8">
    <location>
        <begin position="169"/>
        <end position="200"/>
    </location>
</feature>
<evidence type="ECO:0000256" key="2">
    <source>
        <dbReference type="ARBA" id="ARBA00022448"/>
    </source>
</evidence>
<keyword evidence="4 8" id="KW-0812">Transmembrane</keyword>
<name>G7E241_MIXOS</name>
<feature type="domain" description="Citrate transporter-like" evidence="9">
    <location>
        <begin position="102"/>
        <end position="539"/>
    </location>
</feature>
<sequence>MTVPGQHDINGHSIWGLIVVAAVLTCVLRPLKITLPGFCSRWIRQSLVSLRLQDPHEPAIESSAGCEHVQDDGQQASARSASFRKARMRLVLSLETAPVVGVLLLLATVTIPGSVLRLGIVGDEGVRPYDVLVLFISLAYISTALDATGALRSLAFWVSQKGGGSGARLYLYLYLLFFAAGAIFGNDPVILSGTAFLAYFTRVNGITPPTAWTFAQFMACNIASAVLVSSNPTNVLLAGAFNLNFLTGFTAYTALPSVVCAIVGYLIMFATFRSFTPREQDEIVRNDSNSSKDHPHNPPRKSVLQTSGHEYIPKRILPPDVSPRDALLDPRGAAFYTILMLVTLATLVGTSFVSDGKVQVWMVTAPAGLLALAHDIVVDWRRWPQARVPARASETVSAQADATAAVRIPEHEFPPSRVNQKPSVRMSLPQLLRYASRRFPVTSTTVSRLPLPLLPFAFSWFILVRGLGYLGWISTFARWAATMCVNSALTAFVAGYFGVILCIGGTNIAATIILVEIFSDPAFARAPHIAANPEILTVAIFSSALAVNLGAFGFVPSASLAGLLWRSILAQKGIHVSTWSFCKWNLAPVLILSTVASAIVLAEVKGFGLQLI</sequence>
<gene>
    <name evidence="10" type="primary">Mo03574</name>
    <name evidence="10" type="ORF">E5Q_03574</name>
</gene>
<dbReference type="Pfam" id="PF03600">
    <property type="entry name" value="CitMHS"/>
    <property type="match status" value="1"/>
</dbReference>
<evidence type="ECO:0000313" key="10">
    <source>
        <dbReference type="EMBL" id="GAA96901.1"/>
    </source>
</evidence>
<dbReference type="STRING" id="764103.G7E241"/>
<dbReference type="OMA" id="FCGTNIG"/>
<dbReference type="InterPro" id="IPR004680">
    <property type="entry name" value="Cit_transptr-like_dom"/>
</dbReference>
<feature type="transmembrane region" description="Helical" evidence="8">
    <location>
        <begin position="453"/>
        <end position="473"/>
    </location>
</feature>
<evidence type="ECO:0000259" key="9">
    <source>
        <dbReference type="Pfam" id="PF03600"/>
    </source>
</evidence>
<evidence type="ECO:0000256" key="8">
    <source>
        <dbReference type="SAM" id="Phobius"/>
    </source>
</evidence>
<dbReference type="PANTHER" id="PTHR43302">
    <property type="entry name" value="TRANSPORTER ARSB-RELATED"/>
    <property type="match status" value="1"/>
</dbReference>
<keyword evidence="6 8" id="KW-0472">Membrane</keyword>
<feature type="transmembrane region" description="Helical" evidence="8">
    <location>
        <begin position="90"/>
        <end position="111"/>
    </location>
</feature>
<feature type="transmembrane region" description="Helical" evidence="8">
    <location>
        <begin position="249"/>
        <end position="272"/>
    </location>
</feature>
<dbReference type="GO" id="GO:0055085">
    <property type="term" value="P:transmembrane transport"/>
    <property type="evidence" value="ECO:0007669"/>
    <property type="project" value="InterPro"/>
</dbReference>
<feature type="region of interest" description="Disordered" evidence="7">
    <location>
        <begin position="283"/>
        <end position="304"/>
    </location>
</feature>
<dbReference type="OrthoDB" id="442352at2759"/>
<keyword evidence="3" id="KW-1003">Cell membrane</keyword>
<dbReference type="Proteomes" id="UP000009131">
    <property type="component" value="Unassembled WGS sequence"/>
</dbReference>
<reference evidence="10 11" key="2">
    <citation type="journal article" date="2012" name="Open Biol.">
        <title>Characteristics of nucleosomes and linker DNA regions on the genome of the basidiomycete Mixia osmundae revealed by mono- and dinucleosome mapping.</title>
        <authorList>
            <person name="Nishida H."/>
            <person name="Kondo S."/>
            <person name="Matsumoto T."/>
            <person name="Suzuki Y."/>
            <person name="Yoshikawa H."/>
            <person name="Taylor T.D."/>
            <person name="Sugiyama J."/>
        </authorList>
    </citation>
    <scope>NUCLEOTIDE SEQUENCE [LARGE SCALE GENOMIC DNA]</scope>
    <source>
        <strain evidence="11">CBS 9802 / IAM 14324 / JCM 22182 / KY 12970</strain>
    </source>
</reference>
<feature type="compositionally biased region" description="Basic and acidic residues" evidence="7">
    <location>
        <begin position="283"/>
        <end position="296"/>
    </location>
</feature>
<keyword evidence="11" id="KW-1185">Reference proteome</keyword>
<dbReference type="GO" id="GO:0005886">
    <property type="term" value="C:plasma membrane"/>
    <property type="evidence" value="ECO:0007669"/>
    <property type="project" value="UniProtKB-SubCell"/>
</dbReference>
<feature type="transmembrane region" description="Helical" evidence="8">
    <location>
        <begin position="493"/>
        <end position="515"/>
    </location>
</feature>
<dbReference type="eggNOG" id="ENOG502QVIJ">
    <property type="taxonomic scope" value="Eukaryota"/>
</dbReference>
<feature type="transmembrane region" description="Helical" evidence="8">
    <location>
        <begin position="535"/>
        <end position="565"/>
    </location>
</feature>
<feature type="transmembrane region" description="Helical" evidence="8">
    <location>
        <begin position="333"/>
        <end position="353"/>
    </location>
</feature>
<organism evidence="10 11">
    <name type="scientific">Mixia osmundae (strain CBS 9802 / IAM 14324 / JCM 22182 / KY 12970)</name>
    <dbReference type="NCBI Taxonomy" id="764103"/>
    <lineage>
        <taxon>Eukaryota</taxon>
        <taxon>Fungi</taxon>
        <taxon>Dikarya</taxon>
        <taxon>Basidiomycota</taxon>
        <taxon>Pucciniomycotina</taxon>
        <taxon>Mixiomycetes</taxon>
        <taxon>Mixiales</taxon>
        <taxon>Mixiaceae</taxon>
        <taxon>Mixia</taxon>
    </lineage>
</organism>
<evidence type="ECO:0000256" key="4">
    <source>
        <dbReference type="ARBA" id="ARBA00022692"/>
    </source>
</evidence>
<dbReference type="AlphaFoldDB" id="G7E241"/>
<keyword evidence="2" id="KW-0813">Transport</keyword>
<evidence type="ECO:0000256" key="6">
    <source>
        <dbReference type="ARBA" id="ARBA00023136"/>
    </source>
</evidence>
<evidence type="ECO:0000313" key="11">
    <source>
        <dbReference type="Proteomes" id="UP000009131"/>
    </source>
</evidence>
<protein>
    <recommendedName>
        <fullName evidence="9">Citrate transporter-like domain-containing protein</fullName>
    </recommendedName>
</protein>
<reference evidence="10 11" key="1">
    <citation type="journal article" date="2011" name="J. Gen. Appl. Microbiol.">
        <title>Draft genome sequencing of the enigmatic basidiomycete Mixia osmundae.</title>
        <authorList>
            <person name="Nishida H."/>
            <person name="Nagatsuka Y."/>
            <person name="Sugiyama J."/>
        </authorList>
    </citation>
    <scope>NUCLEOTIDE SEQUENCE [LARGE SCALE GENOMIC DNA]</scope>
    <source>
        <strain evidence="11">CBS 9802 / IAM 14324 / JCM 22182 / KY 12970</strain>
    </source>
</reference>
<evidence type="ECO:0000256" key="1">
    <source>
        <dbReference type="ARBA" id="ARBA00004651"/>
    </source>
</evidence>
<feature type="transmembrane region" description="Helical" evidence="8">
    <location>
        <begin position="585"/>
        <end position="604"/>
    </location>
</feature>
<feature type="transmembrane region" description="Helical" evidence="8">
    <location>
        <begin position="12"/>
        <end position="31"/>
    </location>
</feature>
<dbReference type="HOGENOM" id="CLU_017834_0_0_1"/>
<evidence type="ECO:0000256" key="5">
    <source>
        <dbReference type="ARBA" id="ARBA00022989"/>
    </source>
</evidence>
<dbReference type="RefSeq" id="XP_014565346.1">
    <property type="nucleotide sequence ID" value="XM_014709860.1"/>
</dbReference>
<dbReference type="InParanoid" id="G7E241"/>
<feature type="transmembrane region" description="Helical" evidence="8">
    <location>
        <begin position="131"/>
        <end position="157"/>
    </location>
</feature>
<proteinExistence type="predicted"/>
<dbReference type="EMBL" id="BABT02000110">
    <property type="protein sequence ID" value="GAA96901.1"/>
    <property type="molecule type" value="Genomic_DNA"/>
</dbReference>
<keyword evidence="5 8" id="KW-1133">Transmembrane helix</keyword>
<evidence type="ECO:0000256" key="3">
    <source>
        <dbReference type="ARBA" id="ARBA00022475"/>
    </source>
</evidence>
<accession>G7E241</accession>
<evidence type="ECO:0000256" key="7">
    <source>
        <dbReference type="SAM" id="MobiDB-lite"/>
    </source>
</evidence>
<comment type="subcellular location">
    <subcellularLocation>
        <location evidence="1">Cell membrane</location>
        <topology evidence="1">Multi-pass membrane protein</topology>
    </subcellularLocation>
</comment>